<evidence type="ECO:0000313" key="2">
    <source>
        <dbReference type="EMBL" id="KAK5845330.1"/>
    </source>
</evidence>
<protein>
    <submittedName>
        <fullName evidence="2">Uncharacterized protein</fullName>
    </submittedName>
</protein>
<proteinExistence type="predicted"/>
<sequence>MVRIKQSHREGISHCSSGSMKNRSGDREGDGVGPSGHGTISRRAHPSDKVCPYITVDDLAAILVGKKEEPPHLFYAYCWQHVHHWSNLPTIVVVIVEKSQKFIANADRMMQVVGSSPKRPRNKGKSRSTEESSGSRLVRNKRGKRPINFEGELTFLILSSHPKTQTGTLFRLMSPPLELPILHWHLFILGQGYLTFSPIGISQCWERDLSQELKEYTLPSSSKARKPTLSKLLDSYQIMVKESGLFSRALHDRCHKNETKKAQWR</sequence>
<evidence type="ECO:0000256" key="1">
    <source>
        <dbReference type="SAM" id="MobiDB-lite"/>
    </source>
</evidence>
<dbReference type="EMBL" id="JARKNE010000001">
    <property type="protein sequence ID" value="KAK5845330.1"/>
    <property type="molecule type" value="Genomic_DNA"/>
</dbReference>
<feature type="region of interest" description="Disordered" evidence="1">
    <location>
        <begin position="1"/>
        <end position="44"/>
    </location>
</feature>
<accession>A0ABR0R1G2</accession>
<reference evidence="2 3" key="1">
    <citation type="submission" date="2023-03" db="EMBL/GenBank/DDBJ databases">
        <title>WGS of Gossypium arboreum.</title>
        <authorList>
            <person name="Yu D."/>
        </authorList>
    </citation>
    <scope>NUCLEOTIDE SEQUENCE [LARGE SCALE GENOMIC DNA]</scope>
    <source>
        <tissue evidence="2">Leaf</tissue>
    </source>
</reference>
<dbReference type="Proteomes" id="UP001358586">
    <property type="component" value="Chromosome 1"/>
</dbReference>
<feature type="region of interest" description="Disordered" evidence="1">
    <location>
        <begin position="111"/>
        <end position="141"/>
    </location>
</feature>
<organism evidence="2 3">
    <name type="scientific">Gossypium arboreum</name>
    <name type="common">Tree cotton</name>
    <name type="synonym">Gossypium nanking</name>
    <dbReference type="NCBI Taxonomy" id="29729"/>
    <lineage>
        <taxon>Eukaryota</taxon>
        <taxon>Viridiplantae</taxon>
        <taxon>Streptophyta</taxon>
        <taxon>Embryophyta</taxon>
        <taxon>Tracheophyta</taxon>
        <taxon>Spermatophyta</taxon>
        <taxon>Magnoliopsida</taxon>
        <taxon>eudicotyledons</taxon>
        <taxon>Gunneridae</taxon>
        <taxon>Pentapetalae</taxon>
        <taxon>rosids</taxon>
        <taxon>malvids</taxon>
        <taxon>Malvales</taxon>
        <taxon>Malvaceae</taxon>
        <taxon>Malvoideae</taxon>
        <taxon>Gossypium</taxon>
    </lineage>
</organism>
<keyword evidence="3" id="KW-1185">Reference proteome</keyword>
<gene>
    <name evidence="2" type="ORF">PVK06_001501</name>
</gene>
<name>A0ABR0R1G2_GOSAR</name>
<evidence type="ECO:0000313" key="3">
    <source>
        <dbReference type="Proteomes" id="UP001358586"/>
    </source>
</evidence>
<comment type="caution">
    <text evidence="2">The sequence shown here is derived from an EMBL/GenBank/DDBJ whole genome shotgun (WGS) entry which is preliminary data.</text>
</comment>